<dbReference type="PANTHER" id="PTHR30273">
    <property type="entry name" value="PERIPLASMIC SIGNAL SENSOR AND SIGMA FACTOR ACTIVATOR FECR-RELATED"/>
    <property type="match status" value="1"/>
</dbReference>
<dbReference type="PANTHER" id="PTHR30273:SF2">
    <property type="entry name" value="PROTEIN FECR"/>
    <property type="match status" value="1"/>
</dbReference>
<evidence type="ECO:0000259" key="1">
    <source>
        <dbReference type="Pfam" id="PF04773"/>
    </source>
</evidence>
<dbReference type="AlphaFoldDB" id="A0A4R0N8J4"/>
<dbReference type="Pfam" id="PF04773">
    <property type="entry name" value="FecR"/>
    <property type="match status" value="1"/>
</dbReference>
<feature type="domain" description="Protein FecR C-terminal" evidence="2">
    <location>
        <begin position="326"/>
        <end position="390"/>
    </location>
</feature>
<dbReference type="InterPro" id="IPR006860">
    <property type="entry name" value="FecR"/>
</dbReference>
<dbReference type="RefSeq" id="WP_131608775.1">
    <property type="nucleotide sequence ID" value="NZ_SJSM01000005.1"/>
</dbReference>
<feature type="domain" description="FecR protein" evidence="1">
    <location>
        <begin position="186"/>
        <end position="281"/>
    </location>
</feature>
<dbReference type="Gene3D" id="2.60.120.1440">
    <property type="match status" value="1"/>
</dbReference>
<keyword evidence="4" id="KW-1185">Reference proteome</keyword>
<protein>
    <submittedName>
        <fullName evidence="3">FecR family protein</fullName>
    </submittedName>
</protein>
<proteinExistence type="predicted"/>
<evidence type="ECO:0000259" key="2">
    <source>
        <dbReference type="Pfam" id="PF16344"/>
    </source>
</evidence>
<dbReference type="Proteomes" id="UP000291117">
    <property type="component" value="Unassembled WGS sequence"/>
</dbReference>
<accession>A0A4R0N8J4</accession>
<dbReference type="InterPro" id="IPR032508">
    <property type="entry name" value="FecR_C"/>
</dbReference>
<reference evidence="3 4" key="1">
    <citation type="submission" date="2019-02" db="EMBL/GenBank/DDBJ databases">
        <title>Pedobacter sp. RP-3-8 sp. nov., isolated from Arctic soil.</title>
        <authorList>
            <person name="Dahal R.H."/>
        </authorList>
    </citation>
    <scope>NUCLEOTIDE SEQUENCE [LARGE SCALE GENOMIC DNA]</scope>
    <source>
        <strain evidence="3 4">RP-3-8</strain>
    </source>
</reference>
<dbReference type="GO" id="GO:0016989">
    <property type="term" value="F:sigma factor antagonist activity"/>
    <property type="evidence" value="ECO:0007669"/>
    <property type="project" value="TreeGrafter"/>
</dbReference>
<name>A0A4R0N8J4_9SPHI</name>
<dbReference type="Gene3D" id="3.55.50.30">
    <property type="match status" value="1"/>
</dbReference>
<dbReference type="OrthoDB" id="1099963at2"/>
<evidence type="ECO:0000313" key="3">
    <source>
        <dbReference type="EMBL" id="TCC96478.1"/>
    </source>
</evidence>
<organism evidence="3 4">
    <name type="scientific">Pedobacter hiemivivus</name>
    <dbReference type="NCBI Taxonomy" id="2530454"/>
    <lineage>
        <taxon>Bacteria</taxon>
        <taxon>Pseudomonadati</taxon>
        <taxon>Bacteroidota</taxon>
        <taxon>Sphingobacteriia</taxon>
        <taxon>Sphingobacteriales</taxon>
        <taxon>Sphingobacteriaceae</taxon>
        <taxon>Pedobacter</taxon>
    </lineage>
</organism>
<dbReference type="InterPro" id="IPR012373">
    <property type="entry name" value="Ferrdict_sens_TM"/>
</dbReference>
<evidence type="ECO:0000313" key="4">
    <source>
        <dbReference type="Proteomes" id="UP000291117"/>
    </source>
</evidence>
<comment type="caution">
    <text evidence="3">The sequence shown here is derived from an EMBL/GenBank/DDBJ whole genome shotgun (WGS) entry which is preliminary data.</text>
</comment>
<dbReference type="Pfam" id="PF16344">
    <property type="entry name" value="FecR_C"/>
    <property type="match status" value="1"/>
</dbReference>
<dbReference type="EMBL" id="SJSM01000005">
    <property type="protein sequence ID" value="TCC96478.1"/>
    <property type="molecule type" value="Genomic_DNA"/>
</dbReference>
<gene>
    <name evidence="3" type="ORF">EZ444_10875</name>
</gene>
<sequence length="392" mass="43609">MLGKDILELVNQESFLNYCFKRNSDDVQYWEEWLQKNPEDRKQIDGFRKMLISMGQESRKRVNDANFAELQHKIAQSKVNINPKSYPLWKRWGIAAAAVLLIVGGGLFISQNTGEIVDIVNAKDISPGGNSAILILANGQKVDLEQVANGGVMSQSGIKVVKKADGQIIYEISDVADKTASDQYNTIETPIGGQYQVNLSDGTKVWLNSGSSLRYPVKFVGAYRNVELKGEGYFEVSKNKAMPFKVNNSRQTVEVLGTHFNIMAYADEPVVKTTLLEGVVKVSAGKASALLASGQQSKLEGAKVNVIDHVDLEDAVAWKNGYFKFNESLESIMSKISRWYGVEVIYETIPERDLTYSGKISRSRNISAVLKIIGFNSDVRFKIEGKKVYVIK</sequence>